<gene>
    <name evidence="15" type="ORF">HDG70_000964</name>
</gene>
<evidence type="ECO:0000256" key="3">
    <source>
        <dbReference type="ARBA" id="ARBA00007931"/>
    </source>
</evidence>
<keyword evidence="4" id="KW-0645">Protease</keyword>
<dbReference type="RefSeq" id="WP_028051542.1">
    <property type="nucleotide sequence ID" value="NZ_ATYG01000002.1"/>
</dbReference>
<keyword evidence="10" id="KW-0482">Metalloprotease</keyword>
<comment type="caution">
    <text evidence="15">The sequence shown here is derived from an EMBL/GenBank/DDBJ whole genome shotgun (WGS) entry which is preliminary data.</text>
</comment>
<dbReference type="InterPro" id="IPR008915">
    <property type="entry name" value="Peptidase_M50"/>
</dbReference>
<dbReference type="CDD" id="cd06161">
    <property type="entry name" value="S2P-M50_SpoIVFB"/>
    <property type="match status" value="1"/>
</dbReference>
<dbReference type="EMBL" id="JACCBS010000002">
    <property type="protein sequence ID" value="NYE57249.1"/>
    <property type="molecule type" value="Genomic_DNA"/>
</dbReference>
<keyword evidence="11 13" id="KW-0472">Membrane</keyword>
<feature type="transmembrane region" description="Helical" evidence="13">
    <location>
        <begin position="145"/>
        <end position="167"/>
    </location>
</feature>
<keyword evidence="8" id="KW-0862">Zinc</keyword>
<dbReference type="PANTHER" id="PTHR39188:SF3">
    <property type="entry name" value="STAGE IV SPORULATION PROTEIN FB"/>
    <property type="match status" value="1"/>
</dbReference>
<comment type="similarity">
    <text evidence="3">Belongs to the peptidase M50B family.</text>
</comment>
<keyword evidence="12" id="KW-0129">CBS domain</keyword>
<name>A0ABX2R8J9_9THEO</name>
<evidence type="ECO:0000259" key="14">
    <source>
        <dbReference type="PROSITE" id="PS51371"/>
    </source>
</evidence>
<accession>A0ABX2R8J9</accession>
<organism evidence="15 16">
    <name type="scientific">Carboxydothermus ferrireducens DSM 11255</name>
    <dbReference type="NCBI Taxonomy" id="1119529"/>
    <lineage>
        <taxon>Bacteria</taxon>
        <taxon>Bacillati</taxon>
        <taxon>Bacillota</taxon>
        <taxon>Clostridia</taxon>
        <taxon>Thermoanaerobacterales</taxon>
        <taxon>Thermoanaerobacteraceae</taxon>
        <taxon>Carboxydothermus</taxon>
    </lineage>
</organism>
<dbReference type="Pfam" id="PF00571">
    <property type="entry name" value="CBS"/>
    <property type="match status" value="1"/>
</dbReference>
<dbReference type="InterPro" id="IPR046342">
    <property type="entry name" value="CBS_dom_sf"/>
</dbReference>
<protein>
    <submittedName>
        <fullName evidence="15">Stage IV sporulation protein FB</fullName>
        <ecNumber evidence="15">3.4.24.-</ecNumber>
    </submittedName>
</protein>
<keyword evidence="5 13" id="KW-0812">Transmembrane</keyword>
<feature type="domain" description="CBS" evidence="14">
    <location>
        <begin position="217"/>
        <end position="276"/>
    </location>
</feature>
<comment type="cofactor">
    <cofactor evidence="1">
        <name>Zn(2+)</name>
        <dbReference type="ChEBI" id="CHEBI:29105"/>
    </cofactor>
</comment>
<sequence length="282" mass="31742">MKLKVHPLFWVFLLMYLALGAFAKIGILLFSLLFHELFHLFLYKKLFQKPVSLTLLPFGGVIETSNPVEFFPGKELLVAAVGPLANLILMFFALGIINNGFFNANVAFLLDFNFIMAVFNFLPVLPLDGGRMLRAVLTRVTNLRIATRIVSNISLVTAFAVVAAGIYGFLFRINGADVVILGVLLIFLASRERVKNSFYFLQNLTYKEKILNEQKILNSKVLTVARNTSLKEVVDKFLPSHYQYVVVLERNQEILGVLSERQIMEGVVKFGLLKPVGELLPK</sequence>
<dbReference type="Proteomes" id="UP000604066">
    <property type="component" value="Unassembled WGS sequence"/>
</dbReference>
<dbReference type="Gene3D" id="3.10.580.10">
    <property type="entry name" value="CBS-domain"/>
    <property type="match status" value="1"/>
</dbReference>
<dbReference type="EC" id="3.4.24.-" evidence="15"/>
<dbReference type="InterPro" id="IPR000644">
    <property type="entry name" value="CBS_dom"/>
</dbReference>
<dbReference type="SUPFAM" id="SSF54631">
    <property type="entry name" value="CBS-domain pair"/>
    <property type="match status" value="1"/>
</dbReference>
<evidence type="ECO:0000256" key="10">
    <source>
        <dbReference type="ARBA" id="ARBA00023049"/>
    </source>
</evidence>
<evidence type="ECO:0000256" key="4">
    <source>
        <dbReference type="ARBA" id="ARBA00022670"/>
    </source>
</evidence>
<evidence type="ECO:0000256" key="7">
    <source>
        <dbReference type="ARBA" id="ARBA00022801"/>
    </source>
</evidence>
<evidence type="ECO:0000256" key="12">
    <source>
        <dbReference type="PROSITE-ProRule" id="PRU00703"/>
    </source>
</evidence>
<evidence type="ECO:0000256" key="5">
    <source>
        <dbReference type="ARBA" id="ARBA00022692"/>
    </source>
</evidence>
<evidence type="ECO:0000256" key="2">
    <source>
        <dbReference type="ARBA" id="ARBA00004141"/>
    </source>
</evidence>
<feature type="transmembrane region" description="Helical" evidence="13">
    <location>
        <begin position="76"/>
        <end position="97"/>
    </location>
</feature>
<keyword evidence="6" id="KW-0479">Metal-binding</keyword>
<keyword evidence="16" id="KW-1185">Reference proteome</keyword>
<dbReference type="PANTHER" id="PTHR39188">
    <property type="entry name" value="MEMBRANE-ASSOCIATED ZINC METALLOPROTEASE M50B"/>
    <property type="match status" value="1"/>
</dbReference>
<evidence type="ECO:0000256" key="1">
    <source>
        <dbReference type="ARBA" id="ARBA00001947"/>
    </source>
</evidence>
<evidence type="ECO:0000256" key="11">
    <source>
        <dbReference type="ARBA" id="ARBA00023136"/>
    </source>
</evidence>
<evidence type="ECO:0000256" key="13">
    <source>
        <dbReference type="SAM" id="Phobius"/>
    </source>
</evidence>
<evidence type="ECO:0000313" key="15">
    <source>
        <dbReference type="EMBL" id="NYE57249.1"/>
    </source>
</evidence>
<proteinExistence type="inferred from homology"/>
<evidence type="ECO:0000256" key="9">
    <source>
        <dbReference type="ARBA" id="ARBA00022989"/>
    </source>
</evidence>
<dbReference type="PROSITE" id="PS51371">
    <property type="entry name" value="CBS"/>
    <property type="match status" value="1"/>
</dbReference>
<evidence type="ECO:0000256" key="8">
    <source>
        <dbReference type="ARBA" id="ARBA00022833"/>
    </source>
</evidence>
<evidence type="ECO:0000256" key="6">
    <source>
        <dbReference type="ARBA" id="ARBA00022723"/>
    </source>
</evidence>
<reference evidence="15 16" key="1">
    <citation type="submission" date="2020-07" db="EMBL/GenBank/DDBJ databases">
        <title>Genomic Encyclopedia of Type Strains, Phase III (KMG-III): the genomes of soil and plant-associated and newly described type strains.</title>
        <authorList>
            <person name="Whitman W."/>
        </authorList>
    </citation>
    <scope>NUCLEOTIDE SEQUENCE [LARGE SCALE GENOMIC DNA]</scope>
    <source>
        <strain evidence="15 16">DSM 11255</strain>
    </source>
</reference>
<keyword evidence="9 13" id="KW-1133">Transmembrane helix</keyword>
<evidence type="ECO:0000313" key="16">
    <source>
        <dbReference type="Proteomes" id="UP000604066"/>
    </source>
</evidence>
<dbReference type="Pfam" id="PF02163">
    <property type="entry name" value="Peptidase_M50"/>
    <property type="match status" value="1"/>
</dbReference>
<feature type="transmembrane region" description="Helical" evidence="13">
    <location>
        <begin position="103"/>
        <end position="125"/>
    </location>
</feature>
<dbReference type="GO" id="GO:0016787">
    <property type="term" value="F:hydrolase activity"/>
    <property type="evidence" value="ECO:0007669"/>
    <property type="project" value="UniProtKB-KW"/>
</dbReference>
<keyword evidence="7 15" id="KW-0378">Hydrolase</keyword>
<comment type="subcellular location">
    <subcellularLocation>
        <location evidence="2">Membrane</location>
        <topology evidence="2">Multi-pass membrane protein</topology>
    </subcellularLocation>
</comment>